<feature type="region of interest" description="Disordered" evidence="2">
    <location>
        <begin position="415"/>
        <end position="453"/>
    </location>
</feature>
<dbReference type="Gene3D" id="1.10.20.10">
    <property type="entry name" value="Histone, subunit A"/>
    <property type="match status" value="1"/>
</dbReference>
<feature type="compositionally biased region" description="Acidic residues" evidence="2">
    <location>
        <begin position="100"/>
        <end position="119"/>
    </location>
</feature>
<dbReference type="CDD" id="cd00167">
    <property type="entry name" value="SANT"/>
    <property type="match status" value="1"/>
</dbReference>
<dbReference type="SUPFAM" id="SSF46689">
    <property type="entry name" value="Homeodomain-like"/>
    <property type="match status" value="1"/>
</dbReference>
<feature type="domain" description="GATA-type" evidence="4">
    <location>
        <begin position="337"/>
        <end position="394"/>
    </location>
</feature>
<feature type="compositionally biased region" description="Basic residues" evidence="2">
    <location>
        <begin position="686"/>
        <end position="696"/>
    </location>
</feature>
<feature type="compositionally biased region" description="Polar residues" evidence="2">
    <location>
        <begin position="773"/>
        <end position="785"/>
    </location>
</feature>
<dbReference type="GO" id="GO:0000981">
    <property type="term" value="F:DNA-binding transcription factor activity, RNA polymerase II-specific"/>
    <property type="evidence" value="ECO:0007669"/>
    <property type="project" value="TreeGrafter"/>
</dbReference>
<feature type="compositionally biased region" description="Polar residues" evidence="2">
    <location>
        <begin position="985"/>
        <end position="996"/>
    </location>
</feature>
<keyword evidence="1" id="KW-0863">Zinc-finger</keyword>
<name>A0A8H6VB90_9PEZI</name>
<dbReference type="SMART" id="SM00401">
    <property type="entry name" value="ZnF_GATA"/>
    <property type="match status" value="1"/>
</dbReference>
<gene>
    <name evidence="5" type="ORF">HII31_12721</name>
</gene>
<feature type="domain" description="Myb-like" evidence="3">
    <location>
        <begin position="469"/>
        <end position="519"/>
    </location>
</feature>
<dbReference type="Pfam" id="PF10384">
    <property type="entry name" value="Scm3"/>
    <property type="match status" value="1"/>
</dbReference>
<dbReference type="InterPro" id="IPR018465">
    <property type="entry name" value="Scm3/HJURP"/>
</dbReference>
<evidence type="ECO:0000259" key="3">
    <source>
        <dbReference type="PROSITE" id="PS50090"/>
    </source>
</evidence>
<dbReference type="Gene3D" id="1.10.10.60">
    <property type="entry name" value="Homeodomain-like"/>
    <property type="match status" value="1"/>
</dbReference>
<evidence type="ECO:0000313" key="6">
    <source>
        <dbReference type="Proteomes" id="UP000660729"/>
    </source>
</evidence>
<dbReference type="PROSITE" id="PS50090">
    <property type="entry name" value="MYB_LIKE"/>
    <property type="match status" value="2"/>
</dbReference>
<accession>A0A8H6VB90</accession>
<dbReference type="EMBL" id="JABCIY010000306">
    <property type="protein sequence ID" value="KAF7185848.1"/>
    <property type="molecule type" value="Genomic_DNA"/>
</dbReference>
<dbReference type="GO" id="GO:0046982">
    <property type="term" value="F:protein heterodimerization activity"/>
    <property type="evidence" value="ECO:0007669"/>
    <property type="project" value="InterPro"/>
</dbReference>
<feature type="domain" description="Myb-like" evidence="3">
    <location>
        <begin position="646"/>
        <end position="687"/>
    </location>
</feature>
<feature type="region of interest" description="Disordered" evidence="2">
    <location>
        <begin position="1148"/>
        <end position="1252"/>
    </location>
</feature>
<feature type="region of interest" description="Disordered" evidence="2">
    <location>
        <begin position="241"/>
        <end position="299"/>
    </location>
</feature>
<feature type="region of interest" description="Disordered" evidence="2">
    <location>
        <begin position="757"/>
        <end position="825"/>
    </location>
</feature>
<dbReference type="GO" id="GO:0008270">
    <property type="term" value="F:zinc ion binding"/>
    <property type="evidence" value="ECO:0007669"/>
    <property type="project" value="UniProtKB-KW"/>
</dbReference>
<dbReference type="SMART" id="SM00717">
    <property type="entry name" value="SANT"/>
    <property type="match status" value="3"/>
</dbReference>
<evidence type="ECO:0000256" key="1">
    <source>
        <dbReference type="PROSITE-ProRule" id="PRU00094"/>
    </source>
</evidence>
<comment type="caution">
    <text evidence="5">The sequence shown here is derived from an EMBL/GenBank/DDBJ whole genome shotgun (WGS) entry which is preliminary data.</text>
</comment>
<evidence type="ECO:0008006" key="7">
    <source>
        <dbReference type="Google" id="ProtNLM"/>
    </source>
</evidence>
<feature type="region of interest" description="Disordered" evidence="2">
    <location>
        <begin position="985"/>
        <end position="1028"/>
    </location>
</feature>
<dbReference type="AlphaFoldDB" id="A0A8H6VB90"/>
<dbReference type="InterPro" id="IPR001005">
    <property type="entry name" value="SANT/Myb"/>
</dbReference>
<feature type="region of interest" description="Disordered" evidence="2">
    <location>
        <begin position="1"/>
        <end position="23"/>
    </location>
</feature>
<dbReference type="PANTHER" id="PTHR45614">
    <property type="entry name" value="MYB PROTEIN-RELATED"/>
    <property type="match status" value="1"/>
</dbReference>
<dbReference type="GO" id="GO:0005634">
    <property type="term" value="C:nucleus"/>
    <property type="evidence" value="ECO:0007669"/>
    <property type="project" value="InterPro"/>
</dbReference>
<feature type="compositionally biased region" description="Polar residues" evidence="2">
    <location>
        <begin position="699"/>
        <end position="708"/>
    </location>
</feature>
<evidence type="ECO:0000313" key="5">
    <source>
        <dbReference type="EMBL" id="KAF7185848.1"/>
    </source>
</evidence>
<feature type="region of interest" description="Disordered" evidence="2">
    <location>
        <begin position="620"/>
        <end position="644"/>
    </location>
</feature>
<organism evidence="5 6">
    <name type="scientific">Pseudocercospora fuligena</name>
    <dbReference type="NCBI Taxonomy" id="685502"/>
    <lineage>
        <taxon>Eukaryota</taxon>
        <taxon>Fungi</taxon>
        <taxon>Dikarya</taxon>
        <taxon>Ascomycota</taxon>
        <taxon>Pezizomycotina</taxon>
        <taxon>Dothideomycetes</taxon>
        <taxon>Dothideomycetidae</taxon>
        <taxon>Mycosphaerellales</taxon>
        <taxon>Mycosphaerellaceae</taxon>
        <taxon>Pseudocercospora</taxon>
    </lineage>
</organism>
<feature type="compositionally biased region" description="Basic residues" evidence="2">
    <location>
        <begin position="1000"/>
        <end position="1013"/>
    </location>
</feature>
<feature type="compositionally biased region" description="Low complexity" evidence="2">
    <location>
        <begin position="281"/>
        <end position="295"/>
    </location>
</feature>
<dbReference type="GO" id="GO:0042393">
    <property type="term" value="F:histone binding"/>
    <property type="evidence" value="ECO:0007669"/>
    <property type="project" value="InterPro"/>
</dbReference>
<evidence type="ECO:0000256" key="2">
    <source>
        <dbReference type="SAM" id="MobiDB-lite"/>
    </source>
</evidence>
<protein>
    <recommendedName>
        <fullName evidence="7">GATA-type domain-containing protein</fullName>
    </recommendedName>
</protein>
<feature type="compositionally biased region" description="Basic and acidic residues" evidence="2">
    <location>
        <begin position="1227"/>
        <end position="1236"/>
    </location>
</feature>
<feature type="region of interest" description="Disordered" evidence="2">
    <location>
        <begin position="1108"/>
        <end position="1132"/>
    </location>
</feature>
<dbReference type="Gene3D" id="3.30.50.10">
    <property type="entry name" value="Erythroid Transcription Factor GATA-1, subunit A"/>
    <property type="match status" value="1"/>
</dbReference>
<proteinExistence type="predicted"/>
<dbReference type="InterPro" id="IPR009057">
    <property type="entry name" value="Homeodomain-like_sf"/>
</dbReference>
<dbReference type="InterPro" id="IPR013088">
    <property type="entry name" value="Znf_NHR/GATA"/>
</dbReference>
<dbReference type="GO" id="GO:0000978">
    <property type="term" value="F:RNA polymerase II cis-regulatory region sequence-specific DNA binding"/>
    <property type="evidence" value="ECO:0007669"/>
    <property type="project" value="TreeGrafter"/>
</dbReference>
<feature type="region of interest" description="Disordered" evidence="2">
    <location>
        <begin position="686"/>
        <end position="708"/>
    </location>
</feature>
<reference evidence="5" key="1">
    <citation type="submission" date="2020-04" db="EMBL/GenBank/DDBJ databases">
        <title>Draft genome resource of the tomato pathogen Pseudocercospora fuligena.</title>
        <authorList>
            <person name="Zaccaron A."/>
        </authorList>
    </citation>
    <scope>NUCLEOTIDE SEQUENCE</scope>
    <source>
        <strain evidence="5">PF001</strain>
    </source>
</reference>
<dbReference type="InterPro" id="IPR000679">
    <property type="entry name" value="Znf_GATA"/>
</dbReference>
<dbReference type="SUPFAM" id="SSF57716">
    <property type="entry name" value="Glucocorticoid receptor-like (DNA-binding domain)"/>
    <property type="match status" value="1"/>
</dbReference>
<sequence length="1252" mass="136286">MMAENYEQSGDDGDLEDDRARNDQRLKSRFEHIFAKYEHDFSGVGDEIEIHTNEIVVNNGHLEHLRSEVDPGRSASSRFLLKTFQNNLDHESEDVSTSSDAEDDVEDSDESDEDDAIGDDGEKTVDLGAETTIPNSAQQDSLRALGSLKRPVRLPRLAQLLVGDGTPQSPITIDDDGAQAMLEGSTDRSMSEAVTPAAVLAEGLTQSAAALHASDGRRAAIDSDTIQALGTRIADRLAQLMGSSKKSGKKVKVQTQRSAADPVWDYPELPRAPKEKRKRSPSPALPTTSSPAIASFGDKSLWSGDADPAAARKRRRRNLYAEVVEPPVRRFGVNADAVEQKRCWNCSLTRSPNWIQGPHGQDLCASCGQYYQHHGRMKPFDSPTPPPPDTMQSDMHVKEENEEPTMFVKQAIAAEDSQLDSERQQSEIQLEPDSSGSPRRNTSPPPMPRLSSSLLYTANTSRPMTRPQLPKQVRLRWTAEENARIIKLKETDNLSWEEISEHFPNRSAGSLQVHYSSHLKGQKSEGRDLFDQGMVTDEHTAEGTAIEESAANESVAEEAGTEDAAEIPRIEGWGEQHDALLLELIEDQGLGWHEVATLLPGGDVEAVKRRYEVITEDEYEQSTANAVSDDASSPPLEIPQSPSRWYTPEEDELISRLVDQGLTWYDMAKHFHGRAPGSLHKRYRTKLKASHSKARRSLPTASLSGLQSSATPLLRRALDNSLRRQSDSLVQYQPDAASQETQAAVAGDHELVNVVLQPTPTPQPADSKEDLPHSSQTELSAPSQQLEDELLRSSSSPPDGPNFVVQPTIDEGPLHSPTRDGQNEHASEEVAVLLHNFESDTSMDDIVPSNEPKQVDLAIRSSRPSASTLIDEDFSAETLYPATPSMSGVTELQDATDEQAATDSSIDGVILALRPASVTAGSEANVMVDGVQPRADSGALVADPAQRLDEGPQAATPTSDFTAALQGESLTTSNAEQIDVKMHSSNGEAPSVSDFSFQAPRRKGWPKGKKRGSGTRSTTGIDVPMQLGNQLTGGEEGLGPMTMVRESSTSSLHAQPEEGAEALANGLAPKYAAASGDDTARLDRPRSRHVTFNPEVIVTTPIETIRPRSTDTQTARTPVMQRRSEAAGKRRSVRLSLNSLVSADLAHDPLSSPVTIGTSTDKIGSHGRAHTSRGKPSASSSSSPLFVKPPRPTSNHKTPKPLGLRRLADFKSHTTPRRRSTSIINHKRGDVSRRLVETPVRVMSDPEEDELA</sequence>
<feature type="compositionally biased region" description="Polar residues" evidence="2">
    <location>
        <begin position="1152"/>
        <end position="1162"/>
    </location>
</feature>
<dbReference type="CDD" id="cd00202">
    <property type="entry name" value="ZnF_GATA"/>
    <property type="match status" value="1"/>
</dbReference>
<keyword evidence="1" id="KW-0479">Metal-binding</keyword>
<keyword evidence="1" id="KW-0862">Zinc</keyword>
<dbReference type="PROSITE" id="PS50114">
    <property type="entry name" value="GATA_ZN_FINGER_2"/>
    <property type="match status" value="1"/>
</dbReference>
<dbReference type="InterPro" id="IPR050560">
    <property type="entry name" value="MYB_TF"/>
</dbReference>
<dbReference type="Pfam" id="PF00320">
    <property type="entry name" value="GATA"/>
    <property type="match status" value="1"/>
</dbReference>
<dbReference type="OrthoDB" id="2420608at2759"/>
<keyword evidence="6" id="KW-1185">Reference proteome</keyword>
<feature type="region of interest" description="Disordered" evidence="2">
    <location>
        <begin position="86"/>
        <end position="123"/>
    </location>
</feature>
<dbReference type="Proteomes" id="UP000660729">
    <property type="component" value="Unassembled WGS sequence"/>
</dbReference>
<dbReference type="Pfam" id="PF13921">
    <property type="entry name" value="Myb_DNA-bind_6"/>
    <property type="match status" value="1"/>
</dbReference>
<dbReference type="InterPro" id="IPR009072">
    <property type="entry name" value="Histone-fold"/>
</dbReference>
<evidence type="ECO:0000259" key="4">
    <source>
        <dbReference type="PROSITE" id="PS50114"/>
    </source>
</evidence>
<feature type="compositionally biased region" description="Polar residues" evidence="2">
    <location>
        <begin position="426"/>
        <end position="442"/>
    </location>
</feature>